<reference evidence="2" key="2">
    <citation type="journal article" date="2021" name="PeerJ">
        <title>Extensive microbial diversity within the chicken gut microbiome revealed by metagenomics and culture.</title>
        <authorList>
            <person name="Gilroy R."/>
            <person name="Ravi A."/>
            <person name="Getino M."/>
            <person name="Pursley I."/>
            <person name="Horton D.L."/>
            <person name="Alikhan N.F."/>
            <person name="Baker D."/>
            <person name="Gharbi K."/>
            <person name="Hall N."/>
            <person name="Watson M."/>
            <person name="Adriaenssens E.M."/>
            <person name="Foster-Nyarko E."/>
            <person name="Jarju S."/>
            <person name="Secka A."/>
            <person name="Antonio M."/>
            <person name="Oren A."/>
            <person name="Chaudhuri R.R."/>
            <person name="La Ragione R."/>
            <person name="Hildebrand F."/>
            <person name="Pallen M.J."/>
        </authorList>
    </citation>
    <scope>NUCLEOTIDE SEQUENCE</scope>
    <source>
        <strain evidence="2">10532</strain>
    </source>
</reference>
<gene>
    <name evidence="2" type="ORF">IAA81_10245</name>
</gene>
<keyword evidence="1" id="KW-0732">Signal</keyword>
<reference evidence="2" key="1">
    <citation type="submission" date="2020-10" db="EMBL/GenBank/DDBJ databases">
        <authorList>
            <person name="Gilroy R."/>
        </authorList>
    </citation>
    <scope>NUCLEOTIDE SEQUENCE</scope>
    <source>
        <strain evidence="2">10532</strain>
    </source>
</reference>
<protein>
    <recommendedName>
        <fullName evidence="4">Lipoprotein</fullName>
    </recommendedName>
</protein>
<evidence type="ECO:0008006" key="4">
    <source>
        <dbReference type="Google" id="ProtNLM"/>
    </source>
</evidence>
<proteinExistence type="predicted"/>
<organism evidence="2 3">
    <name type="scientific">Candidatus Gallitreponema excrementavium</name>
    <dbReference type="NCBI Taxonomy" id="2840840"/>
    <lineage>
        <taxon>Bacteria</taxon>
        <taxon>Pseudomonadati</taxon>
        <taxon>Spirochaetota</taxon>
        <taxon>Spirochaetia</taxon>
        <taxon>Spirochaetales</taxon>
        <taxon>Candidatus Gallitreponema</taxon>
    </lineage>
</organism>
<dbReference type="Proteomes" id="UP000823638">
    <property type="component" value="Unassembled WGS sequence"/>
</dbReference>
<comment type="caution">
    <text evidence="2">The sequence shown here is derived from an EMBL/GenBank/DDBJ whole genome shotgun (WGS) entry which is preliminary data.</text>
</comment>
<evidence type="ECO:0000313" key="3">
    <source>
        <dbReference type="Proteomes" id="UP000823638"/>
    </source>
</evidence>
<dbReference type="EMBL" id="JADIMM010000117">
    <property type="protein sequence ID" value="MBO8458583.1"/>
    <property type="molecule type" value="Genomic_DNA"/>
</dbReference>
<evidence type="ECO:0000313" key="2">
    <source>
        <dbReference type="EMBL" id="MBO8458583.1"/>
    </source>
</evidence>
<feature type="chain" id="PRO_5038672157" description="Lipoprotein" evidence="1">
    <location>
        <begin position="23"/>
        <end position="184"/>
    </location>
</feature>
<name>A0A9D9N3A8_9SPIR</name>
<evidence type="ECO:0000256" key="1">
    <source>
        <dbReference type="SAM" id="SignalP"/>
    </source>
</evidence>
<dbReference type="AlphaFoldDB" id="A0A9D9N3A8"/>
<accession>A0A9D9N3A8</accession>
<feature type="signal peptide" evidence="1">
    <location>
        <begin position="1"/>
        <end position="22"/>
    </location>
</feature>
<sequence>MNKLRFLPALLLIIVFPLFSCKSTPDTGNQEQAEVTPPAELKAEEPGVPIQSEGYFDPSTISREQYETEKSEIEALVEVLNAITSSKDYNRWLGYLSDEYREFYSNPDVLKAQTSRLPVKNLQLKNLKDYFNYVFVLSRQKCRVDDITYITPTRVKVIQKEPGKSLIIYNLEKFDGKWKLVLDN</sequence>